<name>A0ABQ6A8I4_9PROT</name>
<organism evidence="15 16">
    <name type="scientific">Acidocella aquatica</name>
    <dbReference type="NCBI Taxonomy" id="1922313"/>
    <lineage>
        <taxon>Bacteria</taxon>
        <taxon>Pseudomonadati</taxon>
        <taxon>Pseudomonadota</taxon>
        <taxon>Alphaproteobacteria</taxon>
        <taxon>Acetobacterales</taxon>
        <taxon>Acidocellaceae</taxon>
        <taxon>Acidocella</taxon>
    </lineage>
</organism>
<dbReference type="RefSeq" id="WP_284258361.1">
    <property type="nucleotide sequence ID" value="NZ_BSOS01000067.1"/>
</dbReference>
<gene>
    <name evidence="15" type="primary">btuB</name>
    <name evidence="15" type="ORF">GCM10010909_23010</name>
</gene>
<feature type="signal peptide" evidence="12">
    <location>
        <begin position="1"/>
        <end position="22"/>
    </location>
</feature>
<comment type="similarity">
    <text evidence="10 11">Belongs to the TonB-dependent receptor family.</text>
</comment>
<evidence type="ECO:0000256" key="1">
    <source>
        <dbReference type="ARBA" id="ARBA00004571"/>
    </source>
</evidence>
<reference evidence="16" key="1">
    <citation type="journal article" date="2019" name="Int. J. Syst. Evol. Microbiol.">
        <title>The Global Catalogue of Microorganisms (GCM) 10K type strain sequencing project: providing services to taxonomists for standard genome sequencing and annotation.</title>
        <authorList>
            <consortium name="The Broad Institute Genomics Platform"/>
            <consortium name="The Broad Institute Genome Sequencing Center for Infectious Disease"/>
            <person name="Wu L."/>
            <person name="Ma J."/>
        </authorList>
    </citation>
    <scope>NUCLEOTIDE SEQUENCE [LARGE SCALE GENOMIC DNA]</scope>
    <source>
        <strain evidence="16">NBRC 112502</strain>
    </source>
</reference>
<keyword evidence="16" id="KW-1185">Reference proteome</keyword>
<proteinExistence type="inferred from homology"/>
<keyword evidence="6" id="KW-0406">Ion transport</keyword>
<evidence type="ECO:0000256" key="11">
    <source>
        <dbReference type="RuleBase" id="RU003357"/>
    </source>
</evidence>
<evidence type="ECO:0000256" key="7">
    <source>
        <dbReference type="ARBA" id="ARBA00023077"/>
    </source>
</evidence>
<dbReference type="SUPFAM" id="SSF56935">
    <property type="entry name" value="Porins"/>
    <property type="match status" value="1"/>
</dbReference>
<evidence type="ECO:0000259" key="13">
    <source>
        <dbReference type="Pfam" id="PF00593"/>
    </source>
</evidence>
<evidence type="ECO:0000313" key="15">
    <source>
        <dbReference type="EMBL" id="GLR67620.1"/>
    </source>
</evidence>
<dbReference type="Gene3D" id="2.170.130.10">
    <property type="entry name" value="TonB-dependent receptor, plug domain"/>
    <property type="match status" value="1"/>
</dbReference>
<protein>
    <submittedName>
        <fullName evidence="15">Vitamin B12 transporter BtuB</fullName>
    </submittedName>
</protein>
<evidence type="ECO:0000259" key="14">
    <source>
        <dbReference type="Pfam" id="PF07715"/>
    </source>
</evidence>
<keyword evidence="4 10" id="KW-0812">Transmembrane</keyword>
<keyword evidence="7 11" id="KW-0798">TonB box</keyword>
<dbReference type="PANTHER" id="PTHR30069:SF53">
    <property type="entry name" value="COLICIN I RECEPTOR-RELATED"/>
    <property type="match status" value="1"/>
</dbReference>
<sequence>MSKIGLLRYFLAASLLPVAAWADGGVQLTTVTATRIPDPVAKVAAGVSIITKADFEKRGYTTLAQALSAVPGLGVVQSGGSGAQTSVFIRGTNSEDVLVLVDGVPVNDPSEANGAFNFGDYTLSDVERIEVVRGAMSGLYGSNAIGGVINIITLRGSGRAKASVTLAGGFPSQGQASAMVSGSSGKFDYALTGALDEESGFDYTPKRMSVYAGVKDPFRSQLASVNLGYTPVPGTRVYVVGRAQQTTAGFPDLGYPIYDDPNNYDKNTNYFGKLGVASNLFNGWLSTELFAARLDNTLHNTNLLDAADPNQVQADEVYHGTRTDVQWNNTVHLPYVGRTSDSAVQFGAEYINDTAHERVNDVYFGSPYVALVGASQHTWAGHVGAQTTLLRRLTLTGALRDDAVSSFGNALTWRVGGVLAVPEADMRLKASYGTGFLAPSLYDLYGQNSSGVYTYQGNPKLKAEYSSGFEIGPQFDIPGFGQGDFASISATYFQSDIRDLITFVSLPPSYTSSTERNIGQARVKGVESELVLNPAPWLSADFTYTYTNAIDAQTRAALLRRPQNAGSAALTFIPAPGVSITPQVQYVGRFSDYLYDNNGYPIAAGTGSSRPGTIVNLNAQYRLNDQFTLFAVGKNILGSNFEPVNGLQMPGASVLLGVRASIE</sequence>
<dbReference type="InterPro" id="IPR036942">
    <property type="entry name" value="Beta-barrel_TonB_sf"/>
</dbReference>
<evidence type="ECO:0000256" key="10">
    <source>
        <dbReference type="PROSITE-ProRule" id="PRU01360"/>
    </source>
</evidence>
<evidence type="ECO:0000256" key="6">
    <source>
        <dbReference type="ARBA" id="ARBA00023065"/>
    </source>
</evidence>
<keyword evidence="9 10" id="KW-0998">Cell outer membrane</keyword>
<dbReference type="EMBL" id="BSOS01000067">
    <property type="protein sequence ID" value="GLR67620.1"/>
    <property type="molecule type" value="Genomic_DNA"/>
</dbReference>
<evidence type="ECO:0000256" key="4">
    <source>
        <dbReference type="ARBA" id="ARBA00022692"/>
    </source>
</evidence>
<comment type="subcellular location">
    <subcellularLocation>
        <location evidence="1 10">Cell outer membrane</location>
        <topology evidence="1 10">Multi-pass membrane protein</topology>
    </subcellularLocation>
</comment>
<dbReference type="PROSITE" id="PS52016">
    <property type="entry name" value="TONB_DEPENDENT_REC_3"/>
    <property type="match status" value="1"/>
</dbReference>
<keyword evidence="5 12" id="KW-0732">Signal</keyword>
<dbReference type="InterPro" id="IPR000531">
    <property type="entry name" value="Beta-barrel_TonB"/>
</dbReference>
<keyword evidence="3 10" id="KW-1134">Transmembrane beta strand</keyword>
<dbReference type="InterPro" id="IPR039426">
    <property type="entry name" value="TonB-dep_rcpt-like"/>
</dbReference>
<dbReference type="PANTHER" id="PTHR30069">
    <property type="entry name" value="TONB-DEPENDENT OUTER MEMBRANE RECEPTOR"/>
    <property type="match status" value="1"/>
</dbReference>
<feature type="domain" description="TonB-dependent receptor plug" evidence="14">
    <location>
        <begin position="41"/>
        <end position="148"/>
    </location>
</feature>
<dbReference type="Pfam" id="PF07715">
    <property type="entry name" value="Plug"/>
    <property type="match status" value="1"/>
</dbReference>
<evidence type="ECO:0000256" key="2">
    <source>
        <dbReference type="ARBA" id="ARBA00022448"/>
    </source>
</evidence>
<keyword evidence="8 10" id="KW-0472">Membrane</keyword>
<dbReference type="InterPro" id="IPR037066">
    <property type="entry name" value="Plug_dom_sf"/>
</dbReference>
<evidence type="ECO:0000256" key="8">
    <source>
        <dbReference type="ARBA" id="ARBA00023136"/>
    </source>
</evidence>
<comment type="caution">
    <text evidence="15">The sequence shown here is derived from an EMBL/GenBank/DDBJ whole genome shotgun (WGS) entry which is preliminary data.</text>
</comment>
<evidence type="ECO:0000313" key="16">
    <source>
        <dbReference type="Proteomes" id="UP001156641"/>
    </source>
</evidence>
<evidence type="ECO:0000256" key="5">
    <source>
        <dbReference type="ARBA" id="ARBA00022729"/>
    </source>
</evidence>
<evidence type="ECO:0000256" key="12">
    <source>
        <dbReference type="SAM" id="SignalP"/>
    </source>
</evidence>
<dbReference type="Proteomes" id="UP001156641">
    <property type="component" value="Unassembled WGS sequence"/>
</dbReference>
<dbReference type="InterPro" id="IPR012910">
    <property type="entry name" value="Plug_dom"/>
</dbReference>
<dbReference type="Pfam" id="PF00593">
    <property type="entry name" value="TonB_dep_Rec_b-barrel"/>
    <property type="match status" value="1"/>
</dbReference>
<evidence type="ECO:0000256" key="9">
    <source>
        <dbReference type="ARBA" id="ARBA00023237"/>
    </source>
</evidence>
<accession>A0ABQ6A8I4</accession>
<feature type="domain" description="TonB-dependent receptor-like beta-barrel" evidence="13">
    <location>
        <begin position="221"/>
        <end position="636"/>
    </location>
</feature>
<dbReference type="Gene3D" id="2.40.170.20">
    <property type="entry name" value="TonB-dependent receptor, beta-barrel domain"/>
    <property type="match status" value="1"/>
</dbReference>
<keyword evidence="2 10" id="KW-0813">Transport</keyword>
<evidence type="ECO:0000256" key="3">
    <source>
        <dbReference type="ARBA" id="ARBA00022452"/>
    </source>
</evidence>
<dbReference type="CDD" id="cd01347">
    <property type="entry name" value="ligand_gated_channel"/>
    <property type="match status" value="1"/>
</dbReference>
<feature type="chain" id="PRO_5045355431" evidence="12">
    <location>
        <begin position="23"/>
        <end position="663"/>
    </location>
</feature>